<dbReference type="OrthoDB" id="2368473at2759"/>
<evidence type="ECO:0000313" key="2">
    <source>
        <dbReference type="Proteomes" id="UP000789572"/>
    </source>
</evidence>
<accession>A0A9N9F856</accession>
<organism evidence="1 2">
    <name type="scientific">Paraglomus occultum</name>
    <dbReference type="NCBI Taxonomy" id="144539"/>
    <lineage>
        <taxon>Eukaryota</taxon>
        <taxon>Fungi</taxon>
        <taxon>Fungi incertae sedis</taxon>
        <taxon>Mucoromycota</taxon>
        <taxon>Glomeromycotina</taxon>
        <taxon>Glomeromycetes</taxon>
        <taxon>Paraglomerales</taxon>
        <taxon>Paraglomeraceae</taxon>
        <taxon>Paraglomus</taxon>
    </lineage>
</organism>
<gene>
    <name evidence="1" type="ORF">POCULU_LOCUS3328</name>
</gene>
<dbReference type="AlphaFoldDB" id="A0A9N9F856"/>
<keyword evidence="2" id="KW-1185">Reference proteome</keyword>
<name>A0A9N9F856_9GLOM</name>
<proteinExistence type="predicted"/>
<sequence>QNHNLARMTSQKQLVGKEFKDSLDELLQGLDVIEENGNRVLQKIENSLSISYPLAAAIADLNTLLTLLRTFGSQATQVGAASLSHASSFTQEYTTNTLATFTKVKDKSSATLFNKKEQIRANAQAAWMAVRTELNTREGD</sequence>
<reference evidence="1" key="1">
    <citation type="submission" date="2021-06" db="EMBL/GenBank/DDBJ databases">
        <authorList>
            <person name="Kallberg Y."/>
            <person name="Tangrot J."/>
            <person name="Rosling A."/>
        </authorList>
    </citation>
    <scope>NUCLEOTIDE SEQUENCE</scope>
    <source>
        <strain evidence="1">IA702</strain>
    </source>
</reference>
<feature type="non-terminal residue" evidence="1">
    <location>
        <position position="140"/>
    </location>
</feature>
<dbReference type="Proteomes" id="UP000789572">
    <property type="component" value="Unassembled WGS sequence"/>
</dbReference>
<evidence type="ECO:0000313" key="1">
    <source>
        <dbReference type="EMBL" id="CAG8516096.1"/>
    </source>
</evidence>
<protein>
    <submittedName>
        <fullName evidence="1">6539_t:CDS:1</fullName>
    </submittedName>
</protein>
<comment type="caution">
    <text evidence="1">The sequence shown here is derived from an EMBL/GenBank/DDBJ whole genome shotgun (WGS) entry which is preliminary data.</text>
</comment>
<dbReference type="EMBL" id="CAJVPJ010000360">
    <property type="protein sequence ID" value="CAG8516096.1"/>
    <property type="molecule type" value="Genomic_DNA"/>
</dbReference>